<sequence>MAAAGQSSITVAIRVRPFTIREAAQLQKNDDSTLFLGDGSLASAPPKLHQRGLRNVIKVVDDRCLVFDPPEDNPVHKFSRSVVPTSKRVKDQVFAFDRVFDDNTTQTDVYEGTTKNLLDSVLDGYNATVFAYGATGCGKTHTITGTAQHPGIIFLTMQELFEKIEERSQDKTTELSLSYLEIYNETIRDLLVPGGSKQGLTLREDSNQAVTVAGLSSHHPRDVQQVMDMIVQGNEYRTVSPTEANATSSRSHAVLQVNIAQKDRNADVNEPHTMATLSIIDLAGSERASVTKNRGERLAEGANINKSLLALGSCINALCDRRQRAHVPYRNSKLTRLLKFSLGGNCKTVMIVCVSPSSAHFDETQNTLRYANRAKNIQTKVTRNVFNVNRHVKDFLVKIDEQMALIKELKAQQNEAEAMFLAKLRKQCDKRDCVVVEGVQRLRAAYEHTAGERQERVVSMKKLRAVERRISLLSGWMGAFDAVCDGRAGLSDSEDGAMPKSLAAIRGTAKGILAELENSRQHLHQRLDKTSWERAIDTALTHSLKQLEGVEGAEDPGNAASGLEREAELLKTGFGREAYREVLESEKGSDAAVVQMLLTAQLDILASLTDLMAMDEQSAVAHAKQCLGRLLQTGHDAAVQVVKPDVSSVPLPVVEAFPPTRKGTPKRKKTASYACVGPVAPTVHNEHVFGSPIKSLSPRRRRVLGAASHLKKGVCFSPVRRVKGRGVRWRDDETEQGTLADYGGTPRRWESPIKGCMSPDKSMGGGVSRVSTNEPRQADGKSSPSTEVPAKAGGRFQAGFLSKSSRASSGSPQLQSPPKLDLRLATSSPDLKGSPLRMRSGGSPLAVIMDQPNRRLVHETGAPKQADGGRINDENTAPQQPRWPRQATPDGSSDSETIDARKVRSALQNMSKLSGRRSSGMSLAMAAKRAPSSSSGVTRLRRASPPPMPCASAAPSPMDHAGLTAGQARRMKIGGSVRLAESPRDEARRVTVGTGPRRTVAWR</sequence>
<keyword evidence="2 6" id="KW-0547">Nucleotide-binding</keyword>
<keyword evidence="3 6" id="KW-0067">ATP-binding</keyword>
<dbReference type="GO" id="GO:0005874">
    <property type="term" value="C:microtubule"/>
    <property type="evidence" value="ECO:0007669"/>
    <property type="project" value="UniProtKB-KW"/>
</dbReference>
<feature type="domain" description="Kinesin motor" evidence="9">
    <location>
        <begin position="8"/>
        <end position="377"/>
    </location>
</feature>
<dbReference type="InterPro" id="IPR019821">
    <property type="entry name" value="Kinesin_motor_CS"/>
</dbReference>
<evidence type="ECO:0000256" key="2">
    <source>
        <dbReference type="ARBA" id="ARBA00022741"/>
    </source>
</evidence>
<dbReference type="FunFam" id="3.40.850.10:FF:000053">
    <property type="entry name" value="Kinesin family"/>
    <property type="match status" value="1"/>
</dbReference>
<dbReference type="InterPro" id="IPR027640">
    <property type="entry name" value="Kinesin-like_fam"/>
</dbReference>
<feature type="region of interest" description="Disordered" evidence="8">
    <location>
        <begin position="911"/>
        <end position="961"/>
    </location>
</feature>
<evidence type="ECO:0000259" key="9">
    <source>
        <dbReference type="PROSITE" id="PS50067"/>
    </source>
</evidence>
<dbReference type="PROSITE" id="PS50067">
    <property type="entry name" value="KINESIN_MOTOR_2"/>
    <property type="match status" value="1"/>
</dbReference>
<evidence type="ECO:0000256" key="3">
    <source>
        <dbReference type="ARBA" id="ARBA00022840"/>
    </source>
</evidence>
<dbReference type="CDD" id="cd01370">
    <property type="entry name" value="KISc_KIP3_like"/>
    <property type="match status" value="1"/>
</dbReference>
<keyword evidence="11" id="KW-1185">Reference proteome</keyword>
<evidence type="ECO:0000313" key="11">
    <source>
        <dbReference type="Proteomes" id="UP000226192"/>
    </source>
</evidence>
<feature type="region of interest" description="Disordered" evidence="8">
    <location>
        <begin position="975"/>
        <end position="1003"/>
    </location>
</feature>
<dbReference type="Pfam" id="PF00225">
    <property type="entry name" value="Kinesin"/>
    <property type="match status" value="1"/>
</dbReference>
<dbReference type="STRING" id="1399860.A0A2C5YEU3"/>
<feature type="compositionally biased region" description="Low complexity" evidence="8">
    <location>
        <begin position="990"/>
        <end position="1003"/>
    </location>
</feature>
<dbReference type="InterPro" id="IPR001752">
    <property type="entry name" value="Kinesin_motor_dom"/>
</dbReference>
<keyword evidence="1" id="KW-0493">Microtubule</keyword>
<feature type="region of interest" description="Disordered" evidence="8">
    <location>
        <begin position="861"/>
        <end position="899"/>
    </location>
</feature>
<dbReference type="GO" id="GO:0005524">
    <property type="term" value="F:ATP binding"/>
    <property type="evidence" value="ECO:0007669"/>
    <property type="project" value="UniProtKB-UniRule"/>
</dbReference>
<evidence type="ECO:0000256" key="4">
    <source>
        <dbReference type="ARBA" id="ARBA00023054"/>
    </source>
</evidence>
<reference evidence="10 11" key="1">
    <citation type="submission" date="2017-06" db="EMBL/GenBank/DDBJ databases">
        <title>Ant-infecting Ophiocordyceps genomes reveal a high diversity of potential behavioral manipulation genes and a possible major role for enterotoxins.</title>
        <authorList>
            <person name="De Bekker C."/>
            <person name="Evans H.C."/>
            <person name="Brachmann A."/>
            <person name="Hughes D.P."/>
        </authorList>
    </citation>
    <scope>NUCLEOTIDE SEQUENCE [LARGE SCALE GENOMIC DNA]</scope>
    <source>
        <strain evidence="10 11">Map64</strain>
    </source>
</reference>
<dbReference type="GO" id="GO:0007018">
    <property type="term" value="P:microtubule-based movement"/>
    <property type="evidence" value="ECO:0007669"/>
    <property type="project" value="InterPro"/>
</dbReference>
<evidence type="ECO:0000256" key="6">
    <source>
        <dbReference type="PROSITE-ProRule" id="PRU00283"/>
    </source>
</evidence>
<evidence type="ECO:0000256" key="8">
    <source>
        <dbReference type="SAM" id="MobiDB-lite"/>
    </source>
</evidence>
<dbReference type="AlphaFoldDB" id="A0A2C5YEU3"/>
<dbReference type="GO" id="GO:0008017">
    <property type="term" value="F:microtubule binding"/>
    <property type="evidence" value="ECO:0007669"/>
    <property type="project" value="InterPro"/>
</dbReference>
<dbReference type="PROSITE" id="PS00411">
    <property type="entry name" value="KINESIN_MOTOR_1"/>
    <property type="match status" value="1"/>
</dbReference>
<feature type="coiled-coil region" evidence="7">
    <location>
        <begin position="392"/>
        <end position="419"/>
    </location>
</feature>
<dbReference type="PANTHER" id="PTHR47968:SF13">
    <property type="entry name" value="KINESIN-LIKE PROTEIN KIF19 ISOFORM X1"/>
    <property type="match status" value="1"/>
</dbReference>
<gene>
    <name evidence="10" type="ORF">CDD81_7819</name>
</gene>
<evidence type="ECO:0000256" key="1">
    <source>
        <dbReference type="ARBA" id="ARBA00022701"/>
    </source>
</evidence>
<dbReference type="EMBL" id="NJET01000009">
    <property type="protein sequence ID" value="PHH66226.1"/>
    <property type="molecule type" value="Genomic_DNA"/>
</dbReference>
<feature type="compositionally biased region" description="Polar residues" evidence="8">
    <location>
        <begin position="802"/>
        <end position="816"/>
    </location>
</feature>
<comment type="caution">
    <text evidence="10">The sequence shown here is derived from an EMBL/GenBank/DDBJ whole genome shotgun (WGS) entry which is preliminary data.</text>
</comment>
<dbReference type="Proteomes" id="UP000226192">
    <property type="component" value="Unassembled WGS sequence"/>
</dbReference>
<feature type="compositionally biased region" description="Polar residues" evidence="8">
    <location>
        <begin position="769"/>
        <end position="786"/>
    </location>
</feature>
<feature type="region of interest" description="Disordered" evidence="8">
    <location>
        <begin position="737"/>
        <end position="845"/>
    </location>
</feature>
<comment type="similarity">
    <text evidence="6">Belongs to the TRAFAC class myosin-kinesin ATPase superfamily. Kinesin family.</text>
</comment>
<dbReference type="InterPro" id="IPR036961">
    <property type="entry name" value="Kinesin_motor_dom_sf"/>
</dbReference>
<feature type="binding site" evidence="6">
    <location>
        <begin position="133"/>
        <end position="140"/>
    </location>
    <ligand>
        <name>ATP</name>
        <dbReference type="ChEBI" id="CHEBI:30616"/>
    </ligand>
</feature>
<protein>
    <recommendedName>
        <fullName evidence="9">Kinesin motor domain-containing protein</fullName>
    </recommendedName>
</protein>
<feature type="compositionally biased region" description="Polar residues" evidence="8">
    <location>
        <begin position="911"/>
        <end position="921"/>
    </location>
</feature>
<organism evidence="10 11">
    <name type="scientific">Ophiocordyceps australis</name>
    <dbReference type="NCBI Taxonomy" id="1399860"/>
    <lineage>
        <taxon>Eukaryota</taxon>
        <taxon>Fungi</taxon>
        <taxon>Dikarya</taxon>
        <taxon>Ascomycota</taxon>
        <taxon>Pezizomycotina</taxon>
        <taxon>Sordariomycetes</taxon>
        <taxon>Hypocreomycetidae</taxon>
        <taxon>Hypocreales</taxon>
        <taxon>Ophiocordycipitaceae</taxon>
        <taxon>Ophiocordyceps</taxon>
    </lineage>
</organism>
<dbReference type="SUPFAM" id="SSF52540">
    <property type="entry name" value="P-loop containing nucleoside triphosphate hydrolases"/>
    <property type="match status" value="1"/>
</dbReference>
<name>A0A2C5YEU3_9HYPO</name>
<dbReference type="GO" id="GO:0003777">
    <property type="term" value="F:microtubule motor activity"/>
    <property type="evidence" value="ECO:0007669"/>
    <property type="project" value="InterPro"/>
</dbReference>
<proteinExistence type="inferred from homology"/>
<dbReference type="PRINTS" id="PR00380">
    <property type="entry name" value="KINESINHEAVY"/>
</dbReference>
<dbReference type="PANTHER" id="PTHR47968">
    <property type="entry name" value="CENTROMERE PROTEIN E"/>
    <property type="match status" value="1"/>
</dbReference>
<dbReference type="InterPro" id="IPR027417">
    <property type="entry name" value="P-loop_NTPase"/>
</dbReference>
<accession>A0A2C5YEU3</accession>
<keyword evidence="4 7" id="KW-0175">Coiled coil</keyword>
<dbReference type="SMART" id="SM00129">
    <property type="entry name" value="KISc"/>
    <property type="match status" value="1"/>
</dbReference>
<keyword evidence="5 6" id="KW-0505">Motor protein</keyword>
<evidence type="ECO:0000256" key="7">
    <source>
        <dbReference type="SAM" id="Coils"/>
    </source>
</evidence>
<dbReference type="OrthoDB" id="3176171at2759"/>
<dbReference type="Gene3D" id="3.40.850.10">
    <property type="entry name" value="Kinesin motor domain"/>
    <property type="match status" value="1"/>
</dbReference>
<evidence type="ECO:0000256" key="5">
    <source>
        <dbReference type="ARBA" id="ARBA00023175"/>
    </source>
</evidence>
<evidence type="ECO:0000313" key="10">
    <source>
        <dbReference type="EMBL" id="PHH66226.1"/>
    </source>
</evidence>